<dbReference type="SMART" id="SM00409">
    <property type="entry name" value="IG"/>
    <property type="match status" value="2"/>
</dbReference>
<evidence type="ECO:0000256" key="2">
    <source>
        <dbReference type="SAM" id="MobiDB-lite"/>
    </source>
</evidence>
<dbReference type="InterPro" id="IPR042381">
    <property type="entry name" value="CD96"/>
</dbReference>
<protein>
    <submittedName>
        <fullName evidence="7">Uncharacterized protein si:ch1073-15f19.2</fullName>
    </submittedName>
</protein>
<evidence type="ECO:0000256" key="4">
    <source>
        <dbReference type="SAM" id="SignalP"/>
    </source>
</evidence>
<evidence type="ECO:0000256" key="3">
    <source>
        <dbReference type="SAM" id="Phobius"/>
    </source>
</evidence>
<feature type="domain" description="Ig-like" evidence="5">
    <location>
        <begin position="150"/>
        <end position="224"/>
    </location>
</feature>
<evidence type="ECO:0000313" key="6">
    <source>
        <dbReference type="Proteomes" id="UP000515150"/>
    </source>
</evidence>
<dbReference type="SUPFAM" id="SSF48726">
    <property type="entry name" value="Immunoglobulin"/>
    <property type="match status" value="2"/>
</dbReference>
<keyword evidence="1" id="KW-0393">Immunoglobulin domain</keyword>
<evidence type="ECO:0000259" key="5">
    <source>
        <dbReference type="PROSITE" id="PS50835"/>
    </source>
</evidence>
<feature type="transmembrane region" description="Helical" evidence="3">
    <location>
        <begin position="403"/>
        <end position="422"/>
    </location>
</feature>
<feature type="signal peptide" evidence="4">
    <location>
        <begin position="1"/>
        <end position="31"/>
    </location>
</feature>
<dbReference type="InterPro" id="IPR007110">
    <property type="entry name" value="Ig-like_dom"/>
</dbReference>
<keyword evidence="6" id="KW-1185">Reference proteome</keyword>
<dbReference type="InterPro" id="IPR013783">
    <property type="entry name" value="Ig-like_fold"/>
</dbReference>
<dbReference type="OrthoDB" id="10012075at2759"/>
<reference evidence="7" key="1">
    <citation type="submission" date="2025-08" db="UniProtKB">
        <authorList>
            <consortium name="RefSeq"/>
        </authorList>
    </citation>
    <scope>IDENTIFICATION</scope>
</reference>
<dbReference type="InterPro" id="IPR013151">
    <property type="entry name" value="Immunoglobulin_dom"/>
</dbReference>
<dbReference type="GO" id="GO:0006954">
    <property type="term" value="P:inflammatory response"/>
    <property type="evidence" value="ECO:0007669"/>
    <property type="project" value="TreeGrafter"/>
</dbReference>
<sequence length="473" mass="51408">MSLGSLNMAGTSLGALFSLLFLASITQGYKAVDLFCYESWPADVGQDVALPCSIKQRDDFKIDSIQWTKKMGKNENKLAVYSPMHGLHQFMTNVTIETMEDDANSWLGFPVRLSAVTVWDSGVYICGITTFPHGPLRCETELKIKDIDKITCDVNGTVEALSGENVTIRCAAIPNIQYRWTKNQNLVSDTESLNLWQVTEADTGTYTLTVNTGSKYLHEEFNITVLTVSLTTDLSTRSVVTTQAPTDSTVSSLGTTFQPSSTTGLQTTGPQTTGLQTTGLQTTGLQTNSTSVTWTRSLTSDVTDASTKVSNATNPPDEHKTPFTNNTHFITATANPPLNSTLRSSSAAFNRTHATTSGGMLNASATQPNNVTANAPEESSITDNPAAEHTTKPRVEGNERSHLLVLIMVPLLLLIAVVAFLIRRRVIKQRMDLPPSFKPPPPPVKYAAAVYQRREISATSYPVSRCNSLAECI</sequence>
<keyword evidence="3" id="KW-0812">Transmembrane</keyword>
<dbReference type="AlphaFoldDB" id="A0A6P7PTA8"/>
<evidence type="ECO:0000256" key="1">
    <source>
        <dbReference type="ARBA" id="ARBA00023319"/>
    </source>
</evidence>
<keyword evidence="3" id="KW-1133">Transmembrane helix</keyword>
<dbReference type="GeneID" id="114870041"/>
<dbReference type="RefSeq" id="XP_029030480.1">
    <property type="nucleotide sequence ID" value="XM_029174647.3"/>
</dbReference>
<organism evidence="6 7">
    <name type="scientific">Betta splendens</name>
    <name type="common">Siamese fighting fish</name>
    <dbReference type="NCBI Taxonomy" id="158456"/>
    <lineage>
        <taxon>Eukaryota</taxon>
        <taxon>Metazoa</taxon>
        <taxon>Chordata</taxon>
        <taxon>Craniata</taxon>
        <taxon>Vertebrata</taxon>
        <taxon>Euteleostomi</taxon>
        <taxon>Actinopterygii</taxon>
        <taxon>Neopterygii</taxon>
        <taxon>Teleostei</taxon>
        <taxon>Neoteleostei</taxon>
        <taxon>Acanthomorphata</taxon>
        <taxon>Anabantaria</taxon>
        <taxon>Anabantiformes</taxon>
        <taxon>Anabantoidei</taxon>
        <taxon>Osphronemidae</taxon>
        <taxon>Betta</taxon>
    </lineage>
</organism>
<dbReference type="InterPro" id="IPR003599">
    <property type="entry name" value="Ig_sub"/>
</dbReference>
<proteinExistence type="predicted"/>
<evidence type="ECO:0000313" key="7">
    <source>
        <dbReference type="RefSeq" id="XP_029030480.1"/>
    </source>
</evidence>
<dbReference type="KEGG" id="bspl:114870041"/>
<feature type="compositionally biased region" description="Polar residues" evidence="2">
    <location>
        <begin position="246"/>
        <end position="261"/>
    </location>
</feature>
<feature type="chain" id="PRO_5027657055" evidence="4">
    <location>
        <begin position="32"/>
        <end position="473"/>
    </location>
</feature>
<accession>A0A6P7PTA8</accession>
<feature type="region of interest" description="Disordered" evidence="2">
    <location>
        <begin position="246"/>
        <end position="278"/>
    </location>
</feature>
<dbReference type="PROSITE" id="PS50835">
    <property type="entry name" value="IG_LIKE"/>
    <property type="match status" value="1"/>
</dbReference>
<dbReference type="PANTHER" id="PTHR15317:SF1">
    <property type="entry name" value="T-CELL SURFACE PROTEIN TACTILE"/>
    <property type="match status" value="1"/>
</dbReference>
<dbReference type="Pfam" id="PF00047">
    <property type="entry name" value="ig"/>
    <property type="match status" value="1"/>
</dbReference>
<dbReference type="Gene3D" id="2.60.40.10">
    <property type="entry name" value="Immunoglobulins"/>
    <property type="match status" value="2"/>
</dbReference>
<feature type="compositionally biased region" description="Low complexity" evidence="2">
    <location>
        <begin position="262"/>
        <end position="278"/>
    </location>
</feature>
<dbReference type="PANTHER" id="PTHR15317">
    <property type="entry name" value="T-CELL SURFACE PROTEIN TACTILE"/>
    <property type="match status" value="1"/>
</dbReference>
<dbReference type="Pfam" id="PF07686">
    <property type="entry name" value="V-set"/>
    <property type="match status" value="1"/>
</dbReference>
<feature type="compositionally biased region" description="Polar residues" evidence="2">
    <location>
        <begin position="356"/>
        <end position="383"/>
    </location>
</feature>
<keyword evidence="3" id="KW-0472">Membrane</keyword>
<name>A0A6P7PTA8_BETSP</name>
<dbReference type="InParanoid" id="A0A6P7PTA8"/>
<keyword evidence="4" id="KW-0732">Signal</keyword>
<feature type="region of interest" description="Disordered" evidence="2">
    <location>
        <begin position="356"/>
        <end position="395"/>
    </location>
</feature>
<dbReference type="InterPro" id="IPR036179">
    <property type="entry name" value="Ig-like_dom_sf"/>
</dbReference>
<gene>
    <name evidence="7" type="primary">si:ch1073-15f19.2</name>
</gene>
<dbReference type="GO" id="GO:0007160">
    <property type="term" value="P:cell-matrix adhesion"/>
    <property type="evidence" value="ECO:0007669"/>
    <property type="project" value="TreeGrafter"/>
</dbReference>
<dbReference type="InterPro" id="IPR013106">
    <property type="entry name" value="Ig_V-set"/>
</dbReference>
<dbReference type="Proteomes" id="UP000515150">
    <property type="component" value="Chromosome 14"/>
</dbReference>